<gene>
    <name evidence="7" type="ORF">NCTC10166_00049</name>
</gene>
<reference evidence="7 8" key="1">
    <citation type="submission" date="2019-01" db="EMBL/GenBank/DDBJ databases">
        <authorList>
            <consortium name="Pathogen Informatics"/>
        </authorList>
    </citation>
    <scope>NUCLEOTIDE SEQUENCE [LARGE SCALE GENOMIC DNA]</scope>
    <source>
        <strain evidence="7 8">NCTC10166</strain>
    </source>
</reference>
<evidence type="ECO:0000256" key="4">
    <source>
        <dbReference type="ARBA" id="ARBA00023136"/>
    </source>
</evidence>
<dbReference type="KEGG" id="mnu:NCTC10166_00049"/>
<dbReference type="GO" id="GO:0016020">
    <property type="term" value="C:membrane"/>
    <property type="evidence" value="ECO:0007669"/>
    <property type="project" value="UniProtKB-SubCell"/>
</dbReference>
<sequence length="233" mass="28127">MKKHLKASYKIRLLAGLIDILCFMLLTFLITFIFFNNFNFWEQNFNINKFKYFYYFWFIIEIFIIIFLQIIVPAFIFKGCTIGRLVTKIKVVLNRENTYKKSKWVIALIKKECFYSLNWIILILIFLFVITPKDFVILSKENKILKDKIINIEIKEIKSYIKIFLTVFWTISNFFVISNYFISLTILKKTRISLIDSFSSTITIYKNKFETEDKFKNAFQPQKLNWESVEIMQ</sequence>
<dbReference type="InterPro" id="IPR010432">
    <property type="entry name" value="RDD"/>
</dbReference>
<accession>A0A449A4C2</accession>
<dbReference type="EMBL" id="LR214951">
    <property type="protein sequence ID" value="VEU59095.1"/>
    <property type="molecule type" value="Genomic_DNA"/>
</dbReference>
<organism evidence="7 8">
    <name type="scientific">Mesomycoplasma neurolyticum</name>
    <dbReference type="NCBI Taxonomy" id="2120"/>
    <lineage>
        <taxon>Bacteria</taxon>
        <taxon>Bacillati</taxon>
        <taxon>Mycoplasmatota</taxon>
        <taxon>Mycoplasmoidales</taxon>
        <taxon>Metamycoplasmataceae</taxon>
        <taxon>Mesomycoplasma</taxon>
    </lineage>
</organism>
<evidence type="ECO:0000256" key="5">
    <source>
        <dbReference type="SAM" id="Phobius"/>
    </source>
</evidence>
<name>A0A449A4C2_9BACT</name>
<evidence type="ECO:0000313" key="7">
    <source>
        <dbReference type="EMBL" id="VEU59095.1"/>
    </source>
</evidence>
<feature type="transmembrane region" description="Helical" evidence="5">
    <location>
        <begin position="12"/>
        <end position="35"/>
    </location>
</feature>
<protein>
    <submittedName>
        <fullName evidence="7">RDD family</fullName>
    </submittedName>
</protein>
<keyword evidence="2 5" id="KW-0812">Transmembrane</keyword>
<keyword evidence="3 5" id="KW-1133">Transmembrane helix</keyword>
<evidence type="ECO:0000256" key="2">
    <source>
        <dbReference type="ARBA" id="ARBA00022692"/>
    </source>
</evidence>
<evidence type="ECO:0000259" key="6">
    <source>
        <dbReference type="Pfam" id="PF06271"/>
    </source>
</evidence>
<keyword evidence="4 5" id="KW-0472">Membrane</keyword>
<dbReference type="Proteomes" id="UP000289440">
    <property type="component" value="Chromosome"/>
</dbReference>
<evidence type="ECO:0000256" key="1">
    <source>
        <dbReference type="ARBA" id="ARBA00004141"/>
    </source>
</evidence>
<comment type="subcellular location">
    <subcellularLocation>
        <location evidence="1">Membrane</location>
        <topology evidence="1">Multi-pass membrane protein</topology>
    </subcellularLocation>
</comment>
<feature type="transmembrane region" description="Helical" evidence="5">
    <location>
        <begin position="113"/>
        <end position="131"/>
    </location>
</feature>
<dbReference type="Pfam" id="PF06271">
    <property type="entry name" value="RDD"/>
    <property type="match status" value="1"/>
</dbReference>
<dbReference type="OrthoDB" id="10017888at2"/>
<evidence type="ECO:0000256" key="3">
    <source>
        <dbReference type="ARBA" id="ARBA00022989"/>
    </source>
</evidence>
<feature type="transmembrane region" description="Helical" evidence="5">
    <location>
        <begin position="55"/>
        <end position="77"/>
    </location>
</feature>
<evidence type="ECO:0000313" key="8">
    <source>
        <dbReference type="Proteomes" id="UP000289440"/>
    </source>
</evidence>
<keyword evidence="8" id="KW-1185">Reference proteome</keyword>
<dbReference type="AlphaFoldDB" id="A0A449A4C2"/>
<feature type="transmembrane region" description="Helical" evidence="5">
    <location>
        <begin position="163"/>
        <end position="182"/>
    </location>
</feature>
<dbReference type="RefSeq" id="WP_129719483.1">
    <property type="nucleotide sequence ID" value="NZ_LR214951.1"/>
</dbReference>
<feature type="domain" description="RDD" evidence="6">
    <location>
        <begin position="12"/>
        <end position="150"/>
    </location>
</feature>
<proteinExistence type="predicted"/>